<feature type="compositionally biased region" description="Acidic residues" evidence="1">
    <location>
        <begin position="63"/>
        <end position="72"/>
    </location>
</feature>
<dbReference type="EMBL" id="OZ034820">
    <property type="protein sequence ID" value="CAL1400543.1"/>
    <property type="molecule type" value="Genomic_DNA"/>
</dbReference>
<feature type="compositionally biased region" description="Polar residues" evidence="1">
    <location>
        <begin position="13"/>
        <end position="22"/>
    </location>
</feature>
<evidence type="ECO:0000313" key="2">
    <source>
        <dbReference type="EMBL" id="CAL1400543.1"/>
    </source>
</evidence>
<feature type="compositionally biased region" description="Polar residues" evidence="1">
    <location>
        <begin position="191"/>
        <end position="206"/>
    </location>
</feature>
<accession>A0AAV2FS98</accession>
<feature type="compositionally biased region" description="Basic and acidic residues" evidence="1">
    <location>
        <begin position="45"/>
        <end position="62"/>
    </location>
</feature>
<feature type="compositionally biased region" description="Basic residues" evidence="1">
    <location>
        <begin position="1"/>
        <end position="12"/>
    </location>
</feature>
<reference evidence="2 3" key="1">
    <citation type="submission" date="2024-04" db="EMBL/GenBank/DDBJ databases">
        <authorList>
            <person name="Fracassetti M."/>
        </authorList>
    </citation>
    <scope>NUCLEOTIDE SEQUENCE [LARGE SCALE GENOMIC DNA]</scope>
</reference>
<sequence length="206" mass="22173">MIATSNRKRRGAKTNQPQQPLAQLSPDKVSNRAGSRFSALDDLNDELREEPRVLEVARKRVEEELDGDADLGGDDKEVQEQQRLGQKGATATHKNTLYVPNQGGSGSSQSKPIVPKTPADGPKHVEGVSKQSPTPKQKGHKQGDDVEKGAPTSKDATIPNYGKPLARSLDLNADVNLHKRAQASGEKETMSTRGDNTKSGMDVSST</sequence>
<organism evidence="2 3">
    <name type="scientific">Linum trigynum</name>
    <dbReference type="NCBI Taxonomy" id="586398"/>
    <lineage>
        <taxon>Eukaryota</taxon>
        <taxon>Viridiplantae</taxon>
        <taxon>Streptophyta</taxon>
        <taxon>Embryophyta</taxon>
        <taxon>Tracheophyta</taxon>
        <taxon>Spermatophyta</taxon>
        <taxon>Magnoliopsida</taxon>
        <taxon>eudicotyledons</taxon>
        <taxon>Gunneridae</taxon>
        <taxon>Pentapetalae</taxon>
        <taxon>rosids</taxon>
        <taxon>fabids</taxon>
        <taxon>Malpighiales</taxon>
        <taxon>Linaceae</taxon>
        <taxon>Linum</taxon>
    </lineage>
</organism>
<dbReference type="AlphaFoldDB" id="A0AAV2FS98"/>
<evidence type="ECO:0000256" key="1">
    <source>
        <dbReference type="SAM" id="MobiDB-lite"/>
    </source>
</evidence>
<evidence type="ECO:0000313" key="3">
    <source>
        <dbReference type="Proteomes" id="UP001497516"/>
    </source>
</evidence>
<proteinExistence type="predicted"/>
<feature type="region of interest" description="Disordered" evidence="1">
    <location>
        <begin position="1"/>
        <end position="206"/>
    </location>
</feature>
<keyword evidence="3" id="KW-1185">Reference proteome</keyword>
<name>A0AAV2FS98_9ROSI</name>
<gene>
    <name evidence="2" type="ORF">LTRI10_LOCUS40661</name>
</gene>
<protein>
    <submittedName>
        <fullName evidence="2">Uncharacterized protein</fullName>
    </submittedName>
</protein>
<dbReference type="Proteomes" id="UP001497516">
    <property type="component" value="Chromosome 7"/>
</dbReference>